<proteinExistence type="predicted"/>
<dbReference type="Proteomes" id="UP001057291">
    <property type="component" value="Unassembled WGS sequence"/>
</dbReference>
<keyword evidence="2" id="KW-1185">Reference proteome</keyword>
<evidence type="ECO:0000313" key="1">
    <source>
        <dbReference type="EMBL" id="GIM45628.1"/>
    </source>
</evidence>
<name>A0AAV4LD82_9BACL</name>
<evidence type="ECO:0008006" key="3">
    <source>
        <dbReference type="Google" id="ProtNLM"/>
    </source>
</evidence>
<sequence>MGNVEFERFWTSKEVCNTFRITGSTLRKWCLQLEALGYAFSRNDNNQRLFKAADREVLQQLKWDLDAGFPLENAAKSVLARLGRVPRTDAVPSETSIVSSETHTMALAEDVKQQLFDEFRKIVREEVREEHKRFSQDFAPIQAHMTKLNELLQTMQEEIAATHDLLAAWEEADSKKNQSWWKRWFGNKS</sequence>
<gene>
    <name evidence="1" type="ORF">DNHGIG_11770</name>
</gene>
<reference evidence="1" key="1">
    <citation type="journal article" date="2023" name="Int. J. Syst. Evol. Microbiol.">
        <title>Collibacillus ludicampi gen. nov., sp. nov., a new soil bacterium of the family Alicyclobacillaceae.</title>
        <authorList>
            <person name="Jojima T."/>
            <person name="Ioku Y."/>
            <person name="Fukuta Y."/>
            <person name="Shirasaka N."/>
            <person name="Matsumura Y."/>
            <person name="Mori M."/>
        </authorList>
    </citation>
    <scope>NUCLEOTIDE SEQUENCE</scope>
    <source>
        <strain evidence="1">TP075</strain>
    </source>
</reference>
<dbReference type="EMBL" id="BOQE01000001">
    <property type="protein sequence ID" value="GIM45628.1"/>
    <property type="molecule type" value="Genomic_DNA"/>
</dbReference>
<dbReference type="AlphaFoldDB" id="A0AAV4LD82"/>
<organism evidence="1 2">
    <name type="scientific">Collibacillus ludicampi</name>
    <dbReference type="NCBI Taxonomy" id="2771369"/>
    <lineage>
        <taxon>Bacteria</taxon>
        <taxon>Bacillati</taxon>
        <taxon>Bacillota</taxon>
        <taxon>Bacilli</taxon>
        <taxon>Bacillales</taxon>
        <taxon>Alicyclobacillaceae</taxon>
        <taxon>Collibacillus</taxon>
    </lineage>
</organism>
<dbReference type="RefSeq" id="WP_282198813.1">
    <property type="nucleotide sequence ID" value="NZ_BOQE01000001.1"/>
</dbReference>
<dbReference type="InterPro" id="IPR009061">
    <property type="entry name" value="DNA-bd_dom_put_sf"/>
</dbReference>
<accession>A0AAV4LD82</accession>
<evidence type="ECO:0000313" key="2">
    <source>
        <dbReference type="Proteomes" id="UP001057291"/>
    </source>
</evidence>
<dbReference type="Gene3D" id="1.10.1660.10">
    <property type="match status" value="1"/>
</dbReference>
<dbReference type="SUPFAM" id="SSF46955">
    <property type="entry name" value="Putative DNA-binding domain"/>
    <property type="match status" value="1"/>
</dbReference>
<comment type="caution">
    <text evidence="1">The sequence shown here is derived from an EMBL/GenBank/DDBJ whole genome shotgun (WGS) entry which is preliminary data.</text>
</comment>
<protein>
    <recommendedName>
        <fullName evidence="3">HTH merR-type domain-containing protein</fullName>
    </recommendedName>
</protein>